<dbReference type="PANTHER" id="PTHR23416">
    <property type="entry name" value="SIALIC ACID SYNTHASE-RELATED"/>
    <property type="match status" value="1"/>
</dbReference>
<dbReference type="STRING" id="483216.BACEGG_02339"/>
<dbReference type="EC" id="2.3.1.-" evidence="5"/>
<dbReference type="CDD" id="cd04647">
    <property type="entry name" value="LbH_MAT_like"/>
    <property type="match status" value="1"/>
</dbReference>
<accession>A0A380YLB5</accession>
<dbReference type="SUPFAM" id="SSF51161">
    <property type="entry name" value="Trimeric LpxA-like enzymes"/>
    <property type="match status" value="1"/>
</dbReference>
<evidence type="ECO:0000256" key="1">
    <source>
        <dbReference type="ARBA" id="ARBA00007274"/>
    </source>
</evidence>
<organism evidence="5 6">
    <name type="scientific">Bacteroides eggerthii</name>
    <dbReference type="NCBI Taxonomy" id="28111"/>
    <lineage>
        <taxon>Bacteria</taxon>
        <taxon>Pseudomonadati</taxon>
        <taxon>Bacteroidota</taxon>
        <taxon>Bacteroidia</taxon>
        <taxon>Bacteroidales</taxon>
        <taxon>Bacteroidaceae</taxon>
        <taxon>Bacteroides</taxon>
    </lineage>
</organism>
<protein>
    <submittedName>
        <fullName evidence="5">Colanic acid biosynthesis acyltransferase</fullName>
        <ecNumber evidence="5">2.3.1.-</ecNumber>
    </submittedName>
</protein>
<dbReference type="AlphaFoldDB" id="A0A380YLB5"/>
<keyword evidence="4 5" id="KW-0012">Acyltransferase</keyword>
<dbReference type="EMBL" id="UFSX01000001">
    <property type="protein sequence ID" value="SUV29504.1"/>
    <property type="molecule type" value="Genomic_DNA"/>
</dbReference>
<dbReference type="PANTHER" id="PTHR23416:SF23">
    <property type="entry name" value="ACETYLTRANSFERASE C18B11.09C-RELATED"/>
    <property type="match status" value="1"/>
</dbReference>
<dbReference type="InterPro" id="IPR018357">
    <property type="entry name" value="Hexapep_transf_CS"/>
</dbReference>
<keyword evidence="3" id="KW-0677">Repeat</keyword>
<keyword evidence="2 5" id="KW-0808">Transferase</keyword>
<dbReference type="Proteomes" id="UP000254424">
    <property type="component" value="Unassembled WGS sequence"/>
</dbReference>
<sequence>MRKKLHDFFNWVILPVILNIPSHKIRFYVIKQILGKVGKNVSFLRKVIFFVPKNIFIGNNTVINSYVLLDGRGGRIIIGHNVDIARETNIWTMEHDLNDDYHKAIWGNVIIEDYVWIASRVTILPNVHIGKGAVIAAGAVVTKDVPPMAIVGGVPARIIGTRKSKLKYQLNYTPLFR</sequence>
<proteinExistence type="inferred from homology"/>
<reference evidence="5 6" key="1">
    <citation type="submission" date="2018-06" db="EMBL/GenBank/DDBJ databases">
        <authorList>
            <consortium name="Pathogen Informatics"/>
            <person name="Doyle S."/>
        </authorList>
    </citation>
    <scope>NUCLEOTIDE SEQUENCE [LARGE SCALE GENOMIC DNA]</scope>
    <source>
        <strain evidence="5 6">NCTC11155</strain>
    </source>
</reference>
<dbReference type="InterPro" id="IPR001451">
    <property type="entry name" value="Hexapep"/>
</dbReference>
<dbReference type="OrthoDB" id="9812571at2"/>
<gene>
    <name evidence="5" type="ORF">NCTC11155_01491</name>
</gene>
<evidence type="ECO:0000256" key="3">
    <source>
        <dbReference type="ARBA" id="ARBA00022737"/>
    </source>
</evidence>
<dbReference type="Gene3D" id="2.160.10.10">
    <property type="entry name" value="Hexapeptide repeat proteins"/>
    <property type="match status" value="1"/>
</dbReference>
<evidence type="ECO:0000313" key="6">
    <source>
        <dbReference type="Proteomes" id="UP000254424"/>
    </source>
</evidence>
<dbReference type="InterPro" id="IPR051159">
    <property type="entry name" value="Hexapeptide_acetyltransf"/>
</dbReference>
<dbReference type="Pfam" id="PF00132">
    <property type="entry name" value="Hexapep"/>
    <property type="match status" value="1"/>
</dbReference>
<evidence type="ECO:0000256" key="4">
    <source>
        <dbReference type="ARBA" id="ARBA00023315"/>
    </source>
</evidence>
<dbReference type="InterPro" id="IPR011004">
    <property type="entry name" value="Trimer_LpxA-like_sf"/>
</dbReference>
<dbReference type="GO" id="GO:0008374">
    <property type="term" value="F:O-acyltransferase activity"/>
    <property type="evidence" value="ECO:0007669"/>
    <property type="project" value="TreeGrafter"/>
</dbReference>
<evidence type="ECO:0000256" key="2">
    <source>
        <dbReference type="ARBA" id="ARBA00022679"/>
    </source>
</evidence>
<dbReference type="GO" id="GO:0005829">
    <property type="term" value="C:cytosol"/>
    <property type="evidence" value="ECO:0007669"/>
    <property type="project" value="TreeGrafter"/>
</dbReference>
<evidence type="ECO:0000313" key="5">
    <source>
        <dbReference type="EMBL" id="SUV29504.1"/>
    </source>
</evidence>
<comment type="similarity">
    <text evidence="1">Belongs to the transferase hexapeptide repeat family.</text>
</comment>
<name>A0A380YLB5_9BACE</name>
<dbReference type="PROSITE" id="PS00101">
    <property type="entry name" value="HEXAPEP_TRANSFERASES"/>
    <property type="match status" value="1"/>
</dbReference>